<protein>
    <submittedName>
        <fullName evidence="1">Uncharacterized protein</fullName>
    </submittedName>
</protein>
<organism evidence="1 2">
    <name type="scientific">Moraxella catarrhalis</name>
    <name type="common">Branhamella catarrhalis</name>
    <dbReference type="NCBI Taxonomy" id="480"/>
    <lineage>
        <taxon>Bacteria</taxon>
        <taxon>Pseudomonadati</taxon>
        <taxon>Pseudomonadota</taxon>
        <taxon>Gammaproteobacteria</taxon>
        <taxon>Moraxellales</taxon>
        <taxon>Moraxellaceae</taxon>
        <taxon>Moraxella</taxon>
    </lineage>
</organism>
<name>A0A198X208_MORCA</name>
<reference evidence="1 2" key="1">
    <citation type="journal article" date="2016" name="Genome Biol. Evol.">
        <title>Comparative Genomic Analyses of the Moraxella catarrhalis Serosensitive and Seroresistant Lineages Demonstrate Their Independent Evolution.</title>
        <authorList>
            <person name="Earl J.P."/>
            <person name="de Vries S.P."/>
            <person name="Ahmed A."/>
            <person name="Powell E."/>
            <person name="Schultz M.P."/>
            <person name="Hermans P.W."/>
            <person name="Hill D.J."/>
            <person name="Zhou Z."/>
            <person name="Constantinidou C.I."/>
            <person name="Hu F.Z."/>
            <person name="Bootsma H.J."/>
            <person name="Ehrlich G.D."/>
        </authorList>
    </citation>
    <scope>NUCLEOTIDE SEQUENCE [LARGE SCALE GENOMIC DNA]</scope>
    <source>
        <strain evidence="1 2">F23</strain>
    </source>
</reference>
<proteinExistence type="predicted"/>
<evidence type="ECO:0000313" key="1">
    <source>
        <dbReference type="EMBL" id="OAV27092.1"/>
    </source>
</evidence>
<dbReference type="EMBL" id="LXHQ01000016">
    <property type="protein sequence ID" value="OAV27092.1"/>
    <property type="molecule type" value="Genomic_DNA"/>
</dbReference>
<comment type="caution">
    <text evidence="1">The sequence shown here is derived from an EMBL/GenBank/DDBJ whole genome shotgun (WGS) entry which is preliminary data.</text>
</comment>
<dbReference type="OrthoDB" id="9255773at2"/>
<dbReference type="Proteomes" id="UP000078295">
    <property type="component" value="Unassembled WGS sequence"/>
</dbReference>
<dbReference type="RefSeq" id="WP_064602426.1">
    <property type="nucleotide sequence ID" value="NZ_JAABLA010000001.1"/>
</dbReference>
<accession>A0A198X208</accession>
<sequence>MFGWFKKKKPKTGLDVFIEAIYGENPPKLSASFEQSAQIAYSVLLNEKAELKVVRAECAELYSSGIPYNTYDLALSTALKFYMNFRDEYDLDFTDQLKARVAMLEWRQEKKCNPVIAKTFEDKLYTIYKEPFKKSDNQPKKQTPKEIFNDILSGKNTTYFNIGGRVFPHAPKTRDELNEVIGFVVKDLYDLLPTYEHLYQFVMCEIEGASMSDNEAAQKLVAMSGFQPSEYKNSLRGSELMDEEDSATYFLNAKVAPTLYEHFSFDDAVIIRCLIMMRFINEYKEEIDEAREMFDEY</sequence>
<dbReference type="AlphaFoldDB" id="A0A198X208"/>
<gene>
    <name evidence="1" type="ORF">AO370_0433</name>
</gene>
<evidence type="ECO:0000313" key="2">
    <source>
        <dbReference type="Proteomes" id="UP000078295"/>
    </source>
</evidence>